<dbReference type="Pfam" id="PF13380">
    <property type="entry name" value="CoA_binding_2"/>
    <property type="match status" value="1"/>
</dbReference>
<dbReference type="AlphaFoldDB" id="A0A0W8FSS6"/>
<reference evidence="2" key="1">
    <citation type="journal article" date="2015" name="Proc. Natl. Acad. Sci. U.S.A.">
        <title>Networks of energetic and metabolic interactions define dynamics in microbial communities.</title>
        <authorList>
            <person name="Embree M."/>
            <person name="Liu J.K."/>
            <person name="Al-Bassam M.M."/>
            <person name="Zengler K."/>
        </authorList>
    </citation>
    <scope>NUCLEOTIDE SEQUENCE</scope>
</reference>
<gene>
    <name evidence="2" type="ORF">ASZ90_006397</name>
</gene>
<dbReference type="SUPFAM" id="SSF51735">
    <property type="entry name" value="NAD(P)-binding Rossmann-fold domains"/>
    <property type="match status" value="1"/>
</dbReference>
<dbReference type="PANTHER" id="PTHR33303:SF2">
    <property type="entry name" value="COA-BINDING DOMAIN-CONTAINING PROTEIN"/>
    <property type="match status" value="1"/>
</dbReference>
<proteinExistence type="predicted"/>
<evidence type="ECO:0000259" key="1">
    <source>
        <dbReference type="SMART" id="SM00881"/>
    </source>
</evidence>
<dbReference type="PANTHER" id="PTHR33303">
    <property type="entry name" value="CYTOPLASMIC PROTEIN-RELATED"/>
    <property type="match status" value="1"/>
</dbReference>
<sequence length="151" mass="16917">MTKKPISESTLCFIHDGEPRDEEVALLLKKARTIAIVGLSDTPTRDSHSVALYMMEKGYRIIPVNPNCSEILGEKSYPDLLSIPDKVDIVDIFRKTEFIPEIVDEAIKIKAGAIWMQLDLYHEQAARKAREAGLTVIQSKCIKIEHAVLLG</sequence>
<dbReference type="InterPro" id="IPR003781">
    <property type="entry name" value="CoA-bd"/>
</dbReference>
<dbReference type="Gene3D" id="3.40.50.720">
    <property type="entry name" value="NAD(P)-binding Rossmann-like Domain"/>
    <property type="match status" value="1"/>
</dbReference>
<feature type="domain" description="CoA-binding" evidence="1">
    <location>
        <begin position="27"/>
        <end position="120"/>
    </location>
</feature>
<organism evidence="2">
    <name type="scientific">hydrocarbon metagenome</name>
    <dbReference type="NCBI Taxonomy" id="938273"/>
    <lineage>
        <taxon>unclassified sequences</taxon>
        <taxon>metagenomes</taxon>
        <taxon>ecological metagenomes</taxon>
    </lineage>
</organism>
<dbReference type="InterPro" id="IPR036291">
    <property type="entry name" value="NAD(P)-bd_dom_sf"/>
</dbReference>
<accession>A0A0W8FSS6</accession>
<dbReference type="SMART" id="SM00881">
    <property type="entry name" value="CoA_binding"/>
    <property type="match status" value="1"/>
</dbReference>
<evidence type="ECO:0000313" key="2">
    <source>
        <dbReference type="EMBL" id="KUG23801.1"/>
    </source>
</evidence>
<comment type="caution">
    <text evidence="2">The sequence shown here is derived from an EMBL/GenBank/DDBJ whole genome shotgun (WGS) entry which is preliminary data.</text>
</comment>
<protein>
    <submittedName>
        <fullName evidence="2">Succinyl-coa synthetase, alpha subunit-related</fullName>
    </submittedName>
</protein>
<name>A0A0W8FSS6_9ZZZZ</name>
<dbReference type="EMBL" id="LNQE01000886">
    <property type="protein sequence ID" value="KUG23801.1"/>
    <property type="molecule type" value="Genomic_DNA"/>
</dbReference>